<dbReference type="EMBL" id="BGPR01002563">
    <property type="protein sequence ID" value="GBM75533.1"/>
    <property type="molecule type" value="Genomic_DNA"/>
</dbReference>
<reference evidence="2 3" key="1">
    <citation type="journal article" date="2019" name="Sci. Rep.">
        <title>Orb-weaving spider Araneus ventricosus genome elucidates the spidroin gene catalogue.</title>
        <authorList>
            <person name="Kono N."/>
            <person name="Nakamura H."/>
            <person name="Ohtoshi R."/>
            <person name="Moran D.A.P."/>
            <person name="Shinohara A."/>
            <person name="Yoshida Y."/>
            <person name="Fujiwara M."/>
            <person name="Mori M."/>
            <person name="Tomita M."/>
            <person name="Arakawa K."/>
        </authorList>
    </citation>
    <scope>NUCLEOTIDE SEQUENCE [LARGE SCALE GENOMIC DNA]</scope>
</reference>
<name>A0A4Y2ICW3_ARAVE</name>
<accession>A0A4Y2ICW3</accession>
<keyword evidence="3" id="KW-1185">Reference proteome</keyword>
<feature type="region of interest" description="Disordered" evidence="1">
    <location>
        <begin position="69"/>
        <end position="93"/>
    </location>
</feature>
<dbReference type="Proteomes" id="UP000499080">
    <property type="component" value="Unassembled WGS sequence"/>
</dbReference>
<evidence type="ECO:0000313" key="3">
    <source>
        <dbReference type="Proteomes" id="UP000499080"/>
    </source>
</evidence>
<evidence type="ECO:0000313" key="2">
    <source>
        <dbReference type="EMBL" id="GBM75533.1"/>
    </source>
</evidence>
<evidence type="ECO:0000256" key="1">
    <source>
        <dbReference type="SAM" id="MobiDB-lite"/>
    </source>
</evidence>
<sequence>MAEGGPATRLNFDFVKRQADNIISAKISDPSIDKQLHDVIMCKNVIHGLYGPDNIHSLCMKKEKIHNERKETVHNETDIASADTDPQQREDKLRLSNFSTRVHYCR</sequence>
<proteinExistence type="predicted"/>
<dbReference type="AlphaFoldDB" id="A0A4Y2ICW3"/>
<comment type="caution">
    <text evidence="2">The sequence shown here is derived from an EMBL/GenBank/DDBJ whole genome shotgun (WGS) entry which is preliminary data.</text>
</comment>
<protein>
    <submittedName>
        <fullName evidence="2">Uncharacterized protein</fullName>
    </submittedName>
</protein>
<gene>
    <name evidence="2" type="ORF">AVEN_180645_1</name>
</gene>
<organism evidence="2 3">
    <name type="scientific">Araneus ventricosus</name>
    <name type="common">Orbweaver spider</name>
    <name type="synonym">Epeira ventricosa</name>
    <dbReference type="NCBI Taxonomy" id="182803"/>
    <lineage>
        <taxon>Eukaryota</taxon>
        <taxon>Metazoa</taxon>
        <taxon>Ecdysozoa</taxon>
        <taxon>Arthropoda</taxon>
        <taxon>Chelicerata</taxon>
        <taxon>Arachnida</taxon>
        <taxon>Araneae</taxon>
        <taxon>Araneomorphae</taxon>
        <taxon>Entelegynae</taxon>
        <taxon>Araneoidea</taxon>
        <taxon>Araneidae</taxon>
        <taxon>Araneus</taxon>
    </lineage>
</organism>